<evidence type="ECO:0000313" key="2">
    <source>
        <dbReference type="EMBL" id="CAE6488067.1"/>
    </source>
</evidence>
<dbReference type="Proteomes" id="UP000663850">
    <property type="component" value="Unassembled WGS sequence"/>
</dbReference>
<dbReference type="AlphaFoldDB" id="A0A8H3CMC9"/>
<organism evidence="2 3">
    <name type="scientific">Rhizoctonia solani</name>
    <dbReference type="NCBI Taxonomy" id="456999"/>
    <lineage>
        <taxon>Eukaryota</taxon>
        <taxon>Fungi</taxon>
        <taxon>Dikarya</taxon>
        <taxon>Basidiomycota</taxon>
        <taxon>Agaricomycotina</taxon>
        <taxon>Agaricomycetes</taxon>
        <taxon>Cantharellales</taxon>
        <taxon>Ceratobasidiaceae</taxon>
        <taxon>Rhizoctonia</taxon>
    </lineage>
</organism>
<sequence>MPLEEKLPRHLSDDQTEADKVLLDMLMDDIPRTIVRSIVRSDSYDILVPSNISTSPYIAISYADDTEEEQFAFVNDTCPSQDSDFLTIPPGSQEIWMRPDAAWLATVGPLETIPILTSVRRPLSVGSQTPDLLGHGDKELEIGEETGSSLKLYGGDPDSDFTWFSDNE</sequence>
<dbReference type="EMBL" id="CAJMWZ010004308">
    <property type="protein sequence ID" value="CAE6488067.1"/>
    <property type="molecule type" value="Genomic_DNA"/>
</dbReference>
<proteinExistence type="predicted"/>
<gene>
    <name evidence="2" type="ORF">RDB_LOCUS81805</name>
</gene>
<evidence type="ECO:0000313" key="3">
    <source>
        <dbReference type="Proteomes" id="UP000663850"/>
    </source>
</evidence>
<comment type="caution">
    <text evidence="2">The sequence shown here is derived from an EMBL/GenBank/DDBJ whole genome shotgun (WGS) entry which is preliminary data.</text>
</comment>
<protein>
    <submittedName>
        <fullName evidence="2">Uncharacterized protein</fullName>
    </submittedName>
</protein>
<accession>A0A8H3CMC9</accession>
<evidence type="ECO:0000256" key="1">
    <source>
        <dbReference type="SAM" id="MobiDB-lite"/>
    </source>
</evidence>
<name>A0A8H3CMC9_9AGAM</name>
<feature type="region of interest" description="Disordered" evidence="1">
    <location>
        <begin position="127"/>
        <end position="168"/>
    </location>
</feature>
<reference evidence="2" key="1">
    <citation type="submission" date="2021-01" db="EMBL/GenBank/DDBJ databases">
        <authorList>
            <person name="Kaushik A."/>
        </authorList>
    </citation>
    <scope>NUCLEOTIDE SEQUENCE</scope>
    <source>
        <strain evidence="2">Type strain: AG8-Rh-89/</strain>
    </source>
</reference>